<accession>U6K3Y2</accession>
<proteinExistence type="predicted"/>
<dbReference type="EMBL" id="HG684121">
    <property type="protein sequence ID" value="CDJ32379.1"/>
    <property type="molecule type" value="Genomic_DNA"/>
</dbReference>
<feature type="compositionally biased region" description="Low complexity" evidence="1">
    <location>
        <begin position="162"/>
        <end position="172"/>
    </location>
</feature>
<reference evidence="2" key="1">
    <citation type="submission" date="2013-10" db="EMBL/GenBank/DDBJ databases">
        <title>Genomic analysis of the causative agents of coccidiosis in chickens.</title>
        <authorList>
            <person name="Reid A.J."/>
            <person name="Blake D."/>
            <person name="Billington K."/>
            <person name="Browne H."/>
            <person name="Dunn M."/>
            <person name="Hung S."/>
            <person name="Kawahara F."/>
            <person name="Miranda-Saavedra D."/>
            <person name="Mourier T."/>
            <person name="Nagra H."/>
            <person name="Otto T.D."/>
            <person name="Rawlings N."/>
            <person name="Sanchez A."/>
            <person name="Sanders M."/>
            <person name="Subramaniam C."/>
            <person name="Tay Y."/>
            <person name="Dear P."/>
            <person name="Doerig C."/>
            <person name="Gruber A."/>
            <person name="Parkinson J."/>
            <person name="Shirley M."/>
            <person name="Wan K.L."/>
            <person name="Berriman M."/>
            <person name="Tomley F."/>
            <person name="Pain A."/>
        </authorList>
    </citation>
    <scope>NUCLEOTIDE SEQUENCE [LARGE SCALE GENOMIC DNA]</scope>
    <source>
        <strain evidence="2">Houghton</strain>
    </source>
</reference>
<dbReference type="Proteomes" id="UP000030744">
    <property type="component" value="Unassembled WGS sequence"/>
</dbReference>
<dbReference type="VEuPathDB" id="ToxoDB:EMH_0012280"/>
<dbReference type="RefSeq" id="XP_013354944.1">
    <property type="nucleotide sequence ID" value="XM_013499490.1"/>
</dbReference>
<feature type="region of interest" description="Disordered" evidence="1">
    <location>
        <begin position="158"/>
        <end position="184"/>
    </location>
</feature>
<dbReference type="AlphaFoldDB" id="U6K3Y2"/>
<dbReference type="GeneID" id="25376191"/>
<dbReference type="OrthoDB" id="347731at2759"/>
<organism evidence="2 3">
    <name type="scientific">Eimeria mitis</name>
    <dbReference type="NCBI Taxonomy" id="44415"/>
    <lineage>
        <taxon>Eukaryota</taxon>
        <taxon>Sar</taxon>
        <taxon>Alveolata</taxon>
        <taxon>Apicomplexa</taxon>
        <taxon>Conoidasida</taxon>
        <taxon>Coccidia</taxon>
        <taxon>Eucoccidiorida</taxon>
        <taxon>Eimeriorina</taxon>
        <taxon>Eimeriidae</taxon>
        <taxon>Eimeria</taxon>
    </lineage>
</organism>
<keyword evidence="3" id="KW-1185">Reference proteome</keyword>
<sequence>MLPLKSVPAVIGWLWTWRLRSEAVEAADFAGLETASLGSAFLSTSQLVNEGSLDADEETRALLGAPVLTDITDIPPLQAEFEFPGPQSTSLVLEPGDLPSVDGVQFKETPPVPAPHIGKDRRRGLRPPLSTLILFLVCLGLFTTRAFKVRAGRKTTAVFSLQQQPQKPQQQQRGGEAGSRERQQLDEQEKLLPLATHLAETVGIDESLAVLCDFRSSVQRAKQVQRSRLGESAVSLESPEIPMKQALDKGVSALSRLYEVARQRGLSLAEKTRRINGFSVFSQEELQAVGGYLGSAFAGMLEFHLDSLRSSLDAFGREVEMMENDLKRLRRFEGTQDRRLLAALVADVEFIRAANEAVEKLNRFAMDLKSAVATALVSHFRREQTCMHRKCRDLLEEQRVLCRVERRRQLSMSDGGTAALEKLDALDEELCRAGQILEIYRDKIEQIERGDDILSANALRQQANAVGQGLNALLEAVDSRRTEISGVAGAQEAAEHEEVQRVLHSLTTRASQEAATLADVVKSMQHEVKMRQTVAPPFLWMRRNHGRKDTETNSLINPSVEAMLTDWLQQVADNAEVVASQAASAAAGTGEANSGSGASEALLDANRACMVAEALRQEAELLGLRAQLIASLEFDMQVSDILAQRAAAATGAATEEEEEQQHWRVLVSPQESLQVRGLLEQMKEAKEEALTERGLRALAVAAATMKVASFGLISIVHGHEKQ</sequence>
<gene>
    <name evidence="2" type="ORF">EMH_0012280</name>
</gene>
<reference evidence="2" key="2">
    <citation type="submission" date="2013-10" db="EMBL/GenBank/DDBJ databases">
        <authorList>
            <person name="Aslett M."/>
        </authorList>
    </citation>
    <scope>NUCLEOTIDE SEQUENCE [LARGE SCALE GENOMIC DNA]</scope>
    <source>
        <strain evidence="2">Houghton</strain>
    </source>
</reference>
<evidence type="ECO:0000313" key="3">
    <source>
        <dbReference type="Proteomes" id="UP000030744"/>
    </source>
</evidence>
<evidence type="ECO:0000256" key="1">
    <source>
        <dbReference type="SAM" id="MobiDB-lite"/>
    </source>
</evidence>
<name>U6K3Y2_9EIME</name>
<evidence type="ECO:0000313" key="2">
    <source>
        <dbReference type="EMBL" id="CDJ32379.1"/>
    </source>
</evidence>
<protein>
    <submittedName>
        <fullName evidence="2">Uncharacterized protein</fullName>
    </submittedName>
</protein>